<dbReference type="EMBL" id="BAAAXF010000035">
    <property type="protein sequence ID" value="GAA3497837.1"/>
    <property type="molecule type" value="Genomic_DNA"/>
</dbReference>
<keyword evidence="1" id="KW-0418">Kinase</keyword>
<organism evidence="3 4">
    <name type="scientific">Streptomyces prasinosporus</name>
    <dbReference type="NCBI Taxonomy" id="68256"/>
    <lineage>
        <taxon>Bacteria</taxon>
        <taxon>Bacillati</taxon>
        <taxon>Actinomycetota</taxon>
        <taxon>Actinomycetes</taxon>
        <taxon>Kitasatosporales</taxon>
        <taxon>Streptomycetaceae</taxon>
        <taxon>Streptomyces</taxon>
        <taxon>Streptomyces albogriseolus group</taxon>
    </lineage>
</organism>
<protein>
    <recommendedName>
        <fullName evidence="2">Histidine kinase/HSP90-like ATPase domain-containing protein</fullName>
    </recommendedName>
</protein>
<dbReference type="Pfam" id="PF13581">
    <property type="entry name" value="HATPase_c_2"/>
    <property type="match status" value="1"/>
</dbReference>
<dbReference type="PANTHER" id="PTHR35526">
    <property type="entry name" value="ANTI-SIGMA-F FACTOR RSBW-RELATED"/>
    <property type="match status" value="1"/>
</dbReference>
<dbReference type="InterPro" id="IPR036890">
    <property type="entry name" value="HATPase_C_sf"/>
</dbReference>
<keyword evidence="4" id="KW-1185">Reference proteome</keyword>
<evidence type="ECO:0000259" key="2">
    <source>
        <dbReference type="Pfam" id="PF13581"/>
    </source>
</evidence>
<sequence>MKKVMCLSRGGPIASEQEPRRTECPRTGAARALAVATLPACPRAVSRLRRLMAAVALSHRLPAAAEEALAVIVSELATNVVLHSGSPDLTVTLTADCHSLTLEVRDQGRWRDRSAPRCEATDMDAEFGRGLALVDAYAVDRSVRRDAGGTLVRAVVAL</sequence>
<evidence type="ECO:0000313" key="3">
    <source>
        <dbReference type="EMBL" id="GAA3497837.1"/>
    </source>
</evidence>
<keyword evidence="1" id="KW-0723">Serine/threonine-protein kinase</keyword>
<dbReference type="SUPFAM" id="SSF55874">
    <property type="entry name" value="ATPase domain of HSP90 chaperone/DNA topoisomerase II/histidine kinase"/>
    <property type="match status" value="1"/>
</dbReference>
<dbReference type="InterPro" id="IPR050267">
    <property type="entry name" value="Anti-sigma-factor_SerPK"/>
</dbReference>
<dbReference type="InterPro" id="IPR003594">
    <property type="entry name" value="HATPase_dom"/>
</dbReference>
<comment type="caution">
    <text evidence="3">The sequence shown here is derived from an EMBL/GenBank/DDBJ whole genome shotgun (WGS) entry which is preliminary data.</text>
</comment>
<keyword evidence="1" id="KW-0808">Transferase</keyword>
<dbReference type="Proteomes" id="UP001501455">
    <property type="component" value="Unassembled WGS sequence"/>
</dbReference>
<feature type="domain" description="Histidine kinase/HSP90-like ATPase" evidence="2">
    <location>
        <begin position="38"/>
        <end position="155"/>
    </location>
</feature>
<reference evidence="4" key="1">
    <citation type="journal article" date="2019" name="Int. J. Syst. Evol. Microbiol.">
        <title>The Global Catalogue of Microorganisms (GCM) 10K type strain sequencing project: providing services to taxonomists for standard genome sequencing and annotation.</title>
        <authorList>
            <consortium name="The Broad Institute Genomics Platform"/>
            <consortium name="The Broad Institute Genome Sequencing Center for Infectious Disease"/>
            <person name="Wu L."/>
            <person name="Ma J."/>
        </authorList>
    </citation>
    <scope>NUCLEOTIDE SEQUENCE [LARGE SCALE GENOMIC DNA]</scope>
    <source>
        <strain evidence="4">JCM 4816</strain>
    </source>
</reference>
<dbReference type="PANTHER" id="PTHR35526:SF3">
    <property type="entry name" value="ANTI-SIGMA-F FACTOR RSBW"/>
    <property type="match status" value="1"/>
</dbReference>
<proteinExistence type="predicted"/>
<dbReference type="CDD" id="cd16936">
    <property type="entry name" value="HATPase_RsbW-like"/>
    <property type="match status" value="1"/>
</dbReference>
<evidence type="ECO:0000256" key="1">
    <source>
        <dbReference type="ARBA" id="ARBA00022527"/>
    </source>
</evidence>
<name>A0ABP6TRY4_9ACTN</name>
<accession>A0ABP6TRY4</accession>
<dbReference type="Gene3D" id="3.30.565.10">
    <property type="entry name" value="Histidine kinase-like ATPase, C-terminal domain"/>
    <property type="match status" value="1"/>
</dbReference>
<gene>
    <name evidence="3" type="ORF">GCM10019016_049400</name>
</gene>
<evidence type="ECO:0000313" key="4">
    <source>
        <dbReference type="Proteomes" id="UP001501455"/>
    </source>
</evidence>